<evidence type="ECO:0000256" key="5">
    <source>
        <dbReference type="ARBA" id="ARBA00022741"/>
    </source>
</evidence>
<evidence type="ECO:0000256" key="10">
    <source>
        <dbReference type="RuleBase" id="RU363066"/>
    </source>
</evidence>
<comment type="catalytic activity">
    <reaction evidence="9 10">
        <text>D-gluconate + ATP = 6-phospho-D-gluconate + ADP + H(+)</text>
        <dbReference type="Rhea" id="RHEA:19433"/>
        <dbReference type="ChEBI" id="CHEBI:15378"/>
        <dbReference type="ChEBI" id="CHEBI:18391"/>
        <dbReference type="ChEBI" id="CHEBI:30616"/>
        <dbReference type="ChEBI" id="CHEBI:58759"/>
        <dbReference type="ChEBI" id="CHEBI:456216"/>
        <dbReference type="EC" id="2.7.1.12"/>
    </reaction>
</comment>
<dbReference type="Gene3D" id="3.40.50.300">
    <property type="entry name" value="P-loop containing nucleotide triphosphate hydrolases"/>
    <property type="match status" value="1"/>
</dbReference>
<keyword evidence="8" id="KW-0311">Gluconate utilization</keyword>
<dbReference type="GO" id="GO:0005737">
    <property type="term" value="C:cytoplasm"/>
    <property type="evidence" value="ECO:0007669"/>
    <property type="project" value="TreeGrafter"/>
</dbReference>
<keyword evidence="6 10" id="KW-0418">Kinase</keyword>
<dbReference type="Proteomes" id="UP000253759">
    <property type="component" value="Unassembled WGS sequence"/>
</dbReference>
<sequence>MPEQAPTPDFKDIRLIVVMGVSGAGKTTIAEALAERLGLPFIDADNLHPRANVEKMRGGTPLDDADRWPWLEIVADAMRNTADTRGRVVCACSALRRLYRDCLRDGAGEPVLFVLLHGDRSVIAARQADRPGHFMPASLLDSQFATLETFAPDELGLVVDVAQSIESIVDTIAGQI</sequence>
<dbReference type="AlphaFoldDB" id="A0A369W6K6"/>
<dbReference type="EC" id="2.7.1.12" evidence="3 10"/>
<name>A0A369W6K6_9HYPH</name>
<evidence type="ECO:0000256" key="4">
    <source>
        <dbReference type="ARBA" id="ARBA00022679"/>
    </source>
</evidence>
<proteinExistence type="inferred from homology"/>
<reference evidence="12" key="1">
    <citation type="submission" date="2018-07" db="EMBL/GenBank/DDBJ databases">
        <authorList>
            <person name="Liu B.-T."/>
            <person name="Du Z."/>
        </authorList>
    </citation>
    <scope>NUCLEOTIDE SEQUENCE [LARGE SCALE GENOMIC DNA]</scope>
    <source>
        <strain evidence="12">XYN52</strain>
    </source>
</reference>
<dbReference type="NCBIfam" id="TIGR01313">
    <property type="entry name" value="therm_gnt_kin"/>
    <property type="match status" value="1"/>
</dbReference>
<dbReference type="GO" id="GO:0005524">
    <property type="term" value="F:ATP binding"/>
    <property type="evidence" value="ECO:0007669"/>
    <property type="project" value="UniProtKB-KW"/>
</dbReference>
<keyword evidence="4 10" id="KW-0808">Transferase</keyword>
<dbReference type="Pfam" id="PF13671">
    <property type="entry name" value="AAA_33"/>
    <property type="match status" value="1"/>
</dbReference>
<evidence type="ECO:0000256" key="6">
    <source>
        <dbReference type="ARBA" id="ARBA00022777"/>
    </source>
</evidence>
<gene>
    <name evidence="11" type="ORF">DVH29_02710</name>
</gene>
<dbReference type="InterPro" id="IPR027417">
    <property type="entry name" value="P-loop_NTPase"/>
</dbReference>
<dbReference type="PANTHER" id="PTHR43442">
    <property type="entry name" value="GLUCONOKINASE-RELATED"/>
    <property type="match status" value="1"/>
</dbReference>
<evidence type="ECO:0000256" key="8">
    <source>
        <dbReference type="ARBA" id="ARBA00023064"/>
    </source>
</evidence>
<dbReference type="OrthoDB" id="9795716at2"/>
<keyword evidence="12" id="KW-1185">Reference proteome</keyword>
<organism evidence="11 12">
    <name type="scientific">Pelagibacterium lacus</name>
    <dbReference type="NCBI Taxonomy" id="2282655"/>
    <lineage>
        <taxon>Bacteria</taxon>
        <taxon>Pseudomonadati</taxon>
        <taxon>Pseudomonadota</taxon>
        <taxon>Alphaproteobacteria</taxon>
        <taxon>Hyphomicrobiales</taxon>
        <taxon>Devosiaceae</taxon>
        <taxon>Pelagibacterium</taxon>
    </lineage>
</organism>
<keyword evidence="5 10" id="KW-0547">Nucleotide-binding</keyword>
<evidence type="ECO:0000256" key="3">
    <source>
        <dbReference type="ARBA" id="ARBA00012054"/>
    </source>
</evidence>
<dbReference type="SUPFAM" id="SSF52540">
    <property type="entry name" value="P-loop containing nucleoside triphosphate hydrolases"/>
    <property type="match status" value="1"/>
</dbReference>
<evidence type="ECO:0000256" key="9">
    <source>
        <dbReference type="ARBA" id="ARBA00048090"/>
    </source>
</evidence>
<keyword evidence="7 10" id="KW-0067">ATP-binding</keyword>
<protein>
    <recommendedName>
        <fullName evidence="3 10">Gluconokinase</fullName>
        <ecNumber evidence="3 10">2.7.1.12</ecNumber>
    </recommendedName>
</protein>
<evidence type="ECO:0000313" key="11">
    <source>
        <dbReference type="EMBL" id="RDE10314.1"/>
    </source>
</evidence>
<dbReference type="InterPro" id="IPR006001">
    <property type="entry name" value="Therm_gnt_kin"/>
</dbReference>
<dbReference type="GO" id="GO:0046316">
    <property type="term" value="F:gluconokinase activity"/>
    <property type="evidence" value="ECO:0007669"/>
    <property type="project" value="UniProtKB-EC"/>
</dbReference>
<comment type="similarity">
    <text evidence="2 10">Belongs to the gluconokinase GntK/GntV family.</text>
</comment>
<evidence type="ECO:0000256" key="2">
    <source>
        <dbReference type="ARBA" id="ARBA00008420"/>
    </source>
</evidence>
<evidence type="ECO:0000313" key="12">
    <source>
        <dbReference type="Proteomes" id="UP000253759"/>
    </source>
</evidence>
<comment type="caution">
    <text evidence="11">The sequence shown here is derived from an EMBL/GenBank/DDBJ whole genome shotgun (WGS) entry which is preliminary data.</text>
</comment>
<dbReference type="CDD" id="cd02021">
    <property type="entry name" value="GntK"/>
    <property type="match status" value="1"/>
</dbReference>
<dbReference type="GO" id="GO:0019521">
    <property type="term" value="P:D-gluconate metabolic process"/>
    <property type="evidence" value="ECO:0007669"/>
    <property type="project" value="UniProtKB-KW"/>
</dbReference>
<dbReference type="PANTHER" id="PTHR43442:SF3">
    <property type="entry name" value="GLUCONOKINASE-RELATED"/>
    <property type="match status" value="1"/>
</dbReference>
<accession>A0A369W6K6</accession>
<evidence type="ECO:0000256" key="7">
    <source>
        <dbReference type="ARBA" id="ARBA00022840"/>
    </source>
</evidence>
<dbReference type="FunFam" id="3.40.50.300:FF:000522">
    <property type="entry name" value="Gluconokinase"/>
    <property type="match status" value="1"/>
</dbReference>
<comment type="pathway">
    <text evidence="1">Carbohydrate acid metabolism.</text>
</comment>
<evidence type="ECO:0000256" key="1">
    <source>
        <dbReference type="ARBA" id="ARBA00004761"/>
    </source>
</evidence>
<dbReference type="RefSeq" id="WP_114644609.1">
    <property type="nucleotide sequence ID" value="NZ_QQNH01000002.1"/>
</dbReference>
<dbReference type="EMBL" id="QQNH01000002">
    <property type="protein sequence ID" value="RDE10314.1"/>
    <property type="molecule type" value="Genomic_DNA"/>
</dbReference>